<gene>
    <name evidence="1" type="ORF">CPH92_05110</name>
</gene>
<dbReference type="EMBL" id="NXAO01000019">
    <property type="protein sequence ID" value="PHO15807.1"/>
    <property type="molecule type" value="Genomic_DNA"/>
</dbReference>
<protein>
    <submittedName>
        <fullName evidence="1">Cytochrome C</fullName>
    </submittedName>
</protein>
<name>A0ABX4LYY0_9BACT</name>
<dbReference type="InterPro" id="IPR018588">
    <property type="entry name" value="Dihaem_cytochrome-c"/>
</dbReference>
<proteinExistence type="predicted"/>
<dbReference type="Pfam" id="PF09626">
    <property type="entry name" value="DHC"/>
    <property type="match status" value="1"/>
</dbReference>
<comment type="caution">
    <text evidence="1">The sequence shown here is derived from an EMBL/GenBank/DDBJ whole genome shotgun (WGS) entry which is preliminary data.</text>
</comment>
<evidence type="ECO:0000313" key="1">
    <source>
        <dbReference type="EMBL" id="PHO15807.1"/>
    </source>
</evidence>
<reference evidence="2" key="1">
    <citation type="submission" date="2017-09" db="EMBL/GenBank/DDBJ databases">
        <title>Arcobacter canalis sp. nov., a new species isolated from a water canal contaminated with urban sewage.</title>
        <authorList>
            <person name="Perez-Cataluna A."/>
            <person name="Salas-Masso N."/>
            <person name="Figueras M.J."/>
        </authorList>
    </citation>
    <scope>NUCLEOTIDE SEQUENCE [LARGE SCALE GENOMIC DNA]</scope>
    <source>
        <strain evidence="2">CECT 7727</strain>
    </source>
</reference>
<organism evidence="1 2">
    <name type="scientific">Malaciobacter marinus</name>
    <dbReference type="NCBI Taxonomy" id="505249"/>
    <lineage>
        <taxon>Bacteria</taxon>
        <taxon>Pseudomonadati</taxon>
        <taxon>Campylobacterota</taxon>
        <taxon>Epsilonproteobacteria</taxon>
        <taxon>Campylobacterales</taxon>
        <taxon>Arcobacteraceae</taxon>
        <taxon>Malaciobacter</taxon>
    </lineage>
</organism>
<sequence>MSFLSKSVLHVILFIPPFLLPKDSWNNLMNNLENHFGDDATVDKKTHNIILKFLEQNSAETSTKEASVMILDSLKNKDIIAITDTIYWKEKHRNIGKAIFLNSLVKSKANCNACHKNIEKGLIEDEDIKSIHNFSNIK</sequence>
<accession>A0ABX4LYY0</accession>
<evidence type="ECO:0000313" key="2">
    <source>
        <dbReference type="Proteomes" id="UP000224740"/>
    </source>
</evidence>
<keyword evidence="2" id="KW-1185">Reference proteome</keyword>
<dbReference type="Proteomes" id="UP000224740">
    <property type="component" value="Unassembled WGS sequence"/>
</dbReference>